<dbReference type="Gene3D" id="3.40.50.300">
    <property type="entry name" value="P-loop containing nucleotide triphosphate hydrolases"/>
    <property type="match status" value="1"/>
</dbReference>
<proteinExistence type="predicted"/>
<dbReference type="InterPro" id="IPR051316">
    <property type="entry name" value="Zinc-reg_GTPase_activator"/>
</dbReference>
<dbReference type="InterPro" id="IPR003495">
    <property type="entry name" value="CobW/HypB/UreG_nucleotide-bd"/>
</dbReference>
<evidence type="ECO:0000259" key="3">
    <source>
        <dbReference type="Pfam" id="PF07683"/>
    </source>
</evidence>
<dbReference type="GO" id="GO:0005737">
    <property type="term" value="C:cytoplasm"/>
    <property type="evidence" value="ECO:0007669"/>
    <property type="project" value="TreeGrafter"/>
</dbReference>
<dbReference type="STRING" id="888061.AXF15_10250"/>
<evidence type="ECO:0000259" key="2">
    <source>
        <dbReference type="Pfam" id="PF02492"/>
    </source>
</evidence>
<comment type="function">
    <text evidence="1">Zinc chaperone that directly transfers zinc cofactor to target proteins, thereby activating them. Zinc is transferred from the CXCC motif in the GTPase domain to the zinc binding site in target proteins in a process requiring GTP hydrolysis.</text>
</comment>
<dbReference type="Proteomes" id="UP000063964">
    <property type="component" value="Chromosome"/>
</dbReference>
<dbReference type="InterPro" id="IPR027417">
    <property type="entry name" value="P-loop_NTPase"/>
</dbReference>
<feature type="domain" description="CobW/HypB/UreG nucleotide-binding" evidence="2">
    <location>
        <begin position="278"/>
        <end position="449"/>
    </location>
</feature>
<dbReference type="AlphaFoldDB" id="A0A109W6D0"/>
<dbReference type="Pfam" id="PF07683">
    <property type="entry name" value="CobW_C"/>
    <property type="match status" value="1"/>
</dbReference>
<evidence type="ECO:0000256" key="1">
    <source>
        <dbReference type="ARBA" id="ARBA00045658"/>
    </source>
</evidence>
<keyword evidence="5" id="KW-1185">Reference proteome</keyword>
<organism evidence="4 5">
    <name type="scientific">Desulfomicrobium orale DSM 12838</name>
    <dbReference type="NCBI Taxonomy" id="888061"/>
    <lineage>
        <taxon>Bacteria</taxon>
        <taxon>Pseudomonadati</taxon>
        <taxon>Thermodesulfobacteriota</taxon>
        <taxon>Desulfovibrionia</taxon>
        <taxon>Desulfovibrionales</taxon>
        <taxon>Desulfomicrobiaceae</taxon>
        <taxon>Desulfomicrobium</taxon>
    </lineage>
</organism>
<name>A0A109W6D0_9BACT</name>
<dbReference type="Pfam" id="PF02492">
    <property type="entry name" value="cobW"/>
    <property type="match status" value="1"/>
</dbReference>
<sequence>MDIEALLPRPLDPQSGLECPTILGAMLTASHFERAKARALGWRGILPSVSETPGWTCKIAGSPYVFGLVFAGERVIGDKYIEGIFHSYVFPQPEDALLERFSLAALHQAMEEDYSARIRRIGAHEDTLQDFLLGLLRLKISLDKQALSLSLTAPDHHRTIAVDGVAAEDGRWVIAPGEYDCDVPAFRLLVRFFGTLAGTMEKQAGEQAGYWLNTSPIPVQGVDTAGNFSPCPGRHVRLIQLTATLGAAAEPPDARRLSHLPLRHRPAVNADASRPVLHVLTGFLGAGKTTFLRHWLDFLHGRERYTGVIQNEFGAVNVDAALLRGSTGVEALEDGCVCCSLADSLRPGLERLISSMPAQQIILETTGLANPESLLATLQFLEDLVVPGLIITVLDTCRMEENGFPGEEIHRAQIEKADVLILSKTDLHPEQDVHGLALHAAELNPRALVLCADNGHIAFAELDAWLEAHGDYTQCGPIPALPHTHGKSGITAHTVRLSPEASRQAIEAVISAAGPGLIRAKGMVRLRGEGMCMIQYASGTLNFENVPENTPPSGLILIGSGLLLSGTE</sequence>
<dbReference type="CDD" id="cd03112">
    <property type="entry name" value="CobW-like"/>
    <property type="match status" value="1"/>
</dbReference>
<dbReference type="EMBL" id="CP014230">
    <property type="protein sequence ID" value="AMD93440.1"/>
    <property type="molecule type" value="Genomic_DNA"/>
</dbReference>
<accession>A0A109W6D0</accession>
<evidence type="ECO:0008006" key="6">
    <source>
        <dbReference type="Google" id="ProtNLM"/>
    </source>
</evidence>
<dbReference type="SUPFAM" id="SSF52540">
    <property type="entry name" value="P-loop containing nucleoside triphosphate hydrolases"/>
    <property type="match status" value="1"/>
</dbReference>
<dbReference type="RefSeq" id="WP_066606951.1">
    <property type="nucleotide sequence ID" value="NZ_CP014230.1"/>
</dbReference>
<protein>
    <recommendedName>
        <fullName evidence="6">CobW/HypB/UreG nucleotide-binding domain-containing protein</fullName>
    </recommendedName>
</protein>
<reference evidence="5" key="1">
    <citation type="submission" date="2016-02" db="EMBL/GenBank/DDBJ databases">
        <authorList>
            <person name="Holder M.E."/>
            <person name="Ajami N.J."/>
            <person name="Petrosino J.F."/>
        </authorList>
    </citation>
    <scope>NUCLEOTIDE SEQUENCE [LARGE SCALE GENOMIC DNA]</scope>
    <source>
        <strain evidence="5">DSM 12838</strain>
    </source>
</reference>
<feature type="domain" description="CobW C-terminal" evidence="3">
    <location>
        <begin position="491"/>
        <end position="562"/>
    </location>
</feature>
<dbReference type="KEGG" id="doa:AXF15_10250"/>
<dbReference type="PANTHER" id="PTHR13748:SF62">
    <property type="entry name" value="COBW DOMAIN-CONTAINING PROTEIN"/>
    <property type="match status" value="1"/>
</dbReference>
<gene>
    <name evidence="4" type="ORF">AXF15_10250</name>
</gene>
<dbReference type="PANTHER" id="PTHR13748">
    <property type="entry name" value="COBW-RELATED"/>
    <property type="match status" value="1"/>
</dbReference>
<dbReference type="InterPro" id="IPR011629">
    <property type="entry name" value="CobW-like_C"/>
</dbReference>
<evidence type="ECO:0000313" key="4">
    <source>
        <dbReference type="EMBL" id="AMD93440.1"/>
    </source>
</evidence>
<evidence type="ECO:0000313" key="5">
    <source>
        <dbReference type="Proteomes" id="UP000063964"/>
    </source>
</evidence>